<dbReference type="EMBL" id="CP003538">
    <property type="protein sequence ID" value="AGH97936.1"/>
    <property type="molecule type" value="Genomic_DNA"/>
</dbReference>
<gene>
    <name evidence="2" type="ORF">A11S_1122</name>
</gene>
<dbReference type="STRING" id="349215.A11S_1122"/>
<protein>
    <submittedName>
        <fullName evidence="2">Uncharacterized protein</fullName>
    </submittedName>
</protein>
<feature type="compositionally biased region" description="Basic and acidic residues" evidence="1">
    <location>
        <begin position="27"/>
        <end position="51"/>
    </location>
</feature>
<feature type="region of interest" description="Disordered" evidence="1">
    <location>
        <begin position="16"/>
        <end position="51"/>
    </location>
</feature>
<evidence type="ECO:0000313" key="2">
    <source>
        <dbReference type="EMBL" id="AGH97936.1"/>
    </source>
</evidence>
<dbReference type="HOGENOM" id="CLU_3100780_0_0_5"/>
<organism evidence="2 3">
    <name type="scientific">Micavibrio aeruginosavorus EPB</name>
    <dbReference type="NCBI Taxonomy" id="349215"/>
    <lineage>
        <taxon>Bacteria</taxon>
        <taxon>Pseudomonadati</taxon>
        <taxon>Bdellovibrionota</taxon>
        <taxon>Bdellovibrionia</taxon>
        <taxon>Bdellovibrionales</taxon>
        <taxon>Pseudobdellovibrionaceae</taxon>
        <taxon>Micavibrio</taxon>
    </lineage>
</organism>
<sequence length="51" mass="5815">MRDFIEGMHRVGEAMSAAISAQVTKEAQARRERQTETEARAQPPPHERTDH</sequence>
<reference evidence="2 3" key="1">
    <citation type="journal article" date="2013" name="ISME J.">
        <title>By their genes ye shall know them: genomic signatures of predatory bacteria.</title>
        <authorList>
            <person name="Pasternak Z."/>
            <person name="Pietrokovski S."/>
            <person name="Rotem O."/>
            <person name="Gophna U."/>
            <person name="Lurie-Weinberger M.N."/>
            <person name="Jurkevitch E."/>
        </authorList>
    </citation>
    <scope>NUCLEOTIDE SEQUENCE [LARGE SCALE GENOMIC DNA]</scope>
    <source>
        <strain evidence="2">EPB</strain>
    </source>
</reference>
<evidence type="ECO:0000313" key="3">
    <source>
        <dbReference type="Proteomes" id="UP000011932"/>
    </source>
</evidence>
<dbReference type="AlphaFoldDB" id="M4VIR4"/>
<evidence type="ECO:0000256" key="1">
    <source>
        <dbReference type="SAM" id="MobiDB-lite"/>
    </source>
</evidence>
<dbReference type="Proteomes" id="UP000011932">
    <property type="component" value="Chromosome"/>
</dbReference>
<proteinExistence type="predicted"/>
<accession>M4VIR4</accession>
<name>M4VIR4_9BACT</name>
<dbReference type="KEGG" id="man:A11S_1122"/>
<dbReference type="RefSeq" id="WP_015467477.1">
    <property type="nucleotide sequence ID" value="NC_020812.1"/>
</dbReference>